<name>A0A1Q8RFG9_9PEZI</name>
<dbReference type="InterPro" id="IPR053137">
    <property type="entry name" value="NLR-like"/>
</dbReference>
<dbReference type="Gene3D" id="3.40.50.1580">
    <property type="entry name" value="Nucleoside phosphorylase domain"/>
    <property type="match status" value="1"/>
</dbReference>
<evidence type="ECO:0000313" key="3">
    <source>
        <dbReference type="Proteomes" id="UP000186583"/>
    </source>
</evidence>
<evidence type="ECO:0000313" key="2">
    <source>
        <dbReference type="EMBL" id="OLN83088.1"/>
    </source>
</evidence>
<dbReference type="Pfam" id="PF01048">
    <property type="entry name" value="PNP_UDP_1"/>
    <property type="match status" value="1"/>
</dbReference>
<keyword evidence="3" id="KW-1185">Reference proteome</keyword>
<dbReference type="PANTHER" id="PTHR46082">
    <property type="entry name" value="ATP/GTP-BINDING PROTEIN-RELATED"/>
    <property type="match status" value="1"/>
</dbReference>
<dbReference type="Proteomes" id="UP000186583">
    <property type="component" value="Unassembled WGS sequence"/>
</dbReference>
<dbReference type="OrthoDB" id="1658288at2759"/>
<protein>
    <recommendedName>
        <fullName evidence="1">Nucleoside phosphorylase domain-containing protein</fullName>
    </recommendedName>
</protein>
<dbReference type="InterPro" id="IPR000845">
    <property type="entry name" value="Nucleoside_phosphorylase_d"/>
</dbReference>
<accession>A0A1Q8RFG9</accession>
<gene>
    <name evidence="2" type="ORF">CCHL11_09646</name>
</gene>
<dbReference type="EMBL" id="MPGH01000208">
    <property type="protein sequence ID" value="OLN83088.1"/>
    <property type="molecule type" value="Genomic_DNA"/>
</dbReference>
<comment type="caution">
    <text evidence="2">The sequence shown here is derived from an EMBL/GenBank/DDBJ whole genome shotgun (WGS) entry which is preliminary data.</text>
</comment>
<dbReference type="AlphaFoldDB" id="A0A1Q8RFG9"/>
<reference evidence="2 3" key="1">
    <citation type="submission" date="2016-11" db="EMBL/GenBank/DDBJ databases">
        <title>Draft Genome Assembly of Colletotrichum chlorophyti a pathogen of herbaceous plants.</title>
        <authorList>
            <person name="Gan P."/>
            <person name="Narusaka M."/>
            <person name="Tsushima A."/>
            <person name="Narusaka Y."/>
            <person name="Takano Y."/>
            <person name="Shirasu K."/>
        </authorList>
    </citation>
    <scope>NUCLEOTIDE SEQUENCE [LARGE SCALE GENOMIC DNA]</scope>
    <source>
        <strain evidence="2 3">NTL11</strain>
    </source>
</reference>
<dbReference type="GO" id="GO:0009116">
    <property type="term" value="P:nucleoside metabolic process"/>
    <property type="evidence" value="ECO:0007669"/>
    <property type="project" value="InterPro"/>
</dbReference>
<dbReference type="GO" id="GO:0003824">
    <property type="term" value="F:catalytic activity"/>
    <property type="evidence" value="ECO:0007669"/>
    <property type="project" value="InterPro"/>
</dbReference>
<feature type="domain" description="Nucleoside phosphorylase" evidence="1">
    <location>
        <begin position="6"/>
        <end position="130"/>
    </location>
</feature>
<organism evidence="2 3">
    <name type="scientific">Colletotrichum chlorophyti</name>
    <dbReference type="NCBI Taxonomy" id="708187"/>
    <lineage>
        <taxon>Eukaryota</taxon>
        <taxon>Fungi</taxon>
        <taxon>Dikarya</taxon>
        <taxon>Ascomycota</taxon>
        <taxon>Pezizomycotina</taxon>
        <taxon>Sordariomycetes</taxon>
        <taxon>Hypocreomycetidae</taxon>
        <taxon>Glomerellales</taxon>
        <taxon>Glomerellaceae</taxon>
        <taxon>Colletotrichum</taxon>
    </lineage>
</organism>
<evidence type="ECO:0000259" key="1">
    <source>
        <dbReference type="Pfam" id="PF01048"/>
    </source>
</evidence>
<proteinExistence type="predicted"/>
<dbReference type="SUPFAM" id="SSF53167">
    <property type="entry name" value="Purine and uridine phosphorylases"/>
    <property type="match status" value="1"/>
</dbReference>
<dbReference type="InterPro" id="IPR035994">
    <property type="entry name" value="Nucleoside_phosphorylase_sf"/>
</dbReference>
<dbReference type="STRING" id="708187.A0A1Q8RFG9"/>
<dbReference type="PANTHER" id="PTHR46082:SF6">
    <property type="entry name" value="AAA+ ATPASE DOMAIN-CONTAINING PROTEIN-RELATED"/>
    <property type="match status" value="1"/>
</dbReference>
<sequence>MRDQFEIAIMCALPLEADAVQALFDDHWEHDELKELKALGDNNYYSFGTIGKHSIVLVHMPGMGTISGAIVAKDCRASFPNLKLALVVGVCGGVPFDEKRHREIILGDVVISEGIVGALGRTYPEGFERKNTTSDNFGRPIPGLRGLLSKLKTLRGGMVLKEQTCKYLETLRQAPGLGNKAINPGVAEDQLFEATYSHKHHGLNVCDVCSSHGSIRACEKSRTTSCQQLFCDRQRLVSRKRRKIMTRGSTTFEPTSTTPAIHFGLVASGDQVMKSGEHRDKIAAKEGVIAFEMEAAGVWDILPCLVIKGVCDYADSHKNKKWQDYAAATAAACAKAFLREW</sequence>